<gene>
    <name evidence="2" type="ORF">NDU88_006435</name>
</gene>
<proteinExistence type="predicted"/>
<dbReference type="AlphaFoldDB" id="A0AAV7SPH4"/>
<dbReference type="Proteomes" id="UP001066276">
    <property type="component" value="Chromosome 4_2"/>
</dbReference>
<organism evidence="2 3">
    <name type="scientific">Pleurodeles waltl</name>
    <name type="common">Iberian ribbed newt</name>
    <dbReference type="NCBI Taxonomy" id="8319"/>
    <lineage>
        <taxon>Eukaryota</taxon>
        <taxon>Metazoa</taxon>
        <taxon>Chordata</taxon>
        <taxon>Craniata</taxon>
        <taxon>Vertebrata</taxon>
        <taxon>Euteleostomi</taxon>
        <taxon>Amphibia</taxon>
        <taxon>Batrachia</taxon>
        <taxon>Caudata</taxon>
        <taxon>Salamandroidea</taxon>
        <taxon>Salamandridae</taxon>
        <taxon>Pleurodelinae</taxon>
        <taxon>Pleurodeles</taxon>
    </lineage>
</organism>
<comment type="caution">
    <text evidence="2">The sequence shown here is derived from an EMBL/GenBank/DDBJ whole genome shotgun (WGS) entry which is preliminary data.</text>
</comment>
<reference evidence="2" key="1">
    <citation type="journal article" date="2022" name="bioRxiv">
        <title>Sequencing and chromosome-scale assembly of the giantPleurodeles waltlgenome.</title>
        <authorList>
            <person name="Brown T."/>
            <person name="Elewa A."/>
            <person name="Iarovenko S."/>
            <person name="Subramanian E."/>
            <person name="Araus A.J."/>
            <person name="Petzold A."/>
            <person name="Susuki M."/>
            <person name="Suzuki K.-i.T."/>
            <person name="Hayashi T."/>
            <person name="Toyoda A."/>
            <person name="Oliveira C."/>
            <person name="Osipova E."/>
            <person name="Leigh N.D."/>
            <person name="Simon A."/>
            <person name="Yun M.H."/>
        </authorList>
    </citation>
    <scope>NUCLEOTIDE SEQUENCE</scope>
    <source>
        <strain evidence="2">20211129_DDA</strain>
        <tissue evidence="2">Liver</tissue>
    </source>
</reference>
<feature type="region of interest" description="Disordered" evidence="1">
    <location>
        <begin position="45"/>
        <end position="104"/>
    </location>
</feature>
<feature type="compositionally biased region" description="Low complexity" evidence="1">
    <location>
        <begin position="62"/>
        <end position="72"/>
    </location>
</feature>
<name>A0AAV7SPH4_PLEWA</name>
<dbReference type="EMBL" id="JANPWB010000008">
    <property type="protein sequence ID" value="KAJ1166024.1"/>
    <property type="molecule type" value="Genomic_DNA"/>
</dbReference>
<evidence type="ECO:0000313" key="2">
    <source>
        <dbReference type="EMBL" id="KAJ1166024.1"/>
    </source>
</evidence>
<evidence type="ECO:0000256" key="1">
    <source>
        <dbReference type="SAM" id="MobiDB-lite"/>
    </source>
</evidence>
<evidence type="ECO:0000313" key="3">
    <source>
        <dbReference type="Proteomes" id="UP001066276"/>
    </source>
</evidence>
<keyword evidence="3" id="KW-1185">Reference proteome</keyword>
<accession>A0AAV7SPH4</accession>
<sequence>MAAPPRLGPEMMLWGGGVEIRSCFRPDPAQEGSLPAAWQLDEVHGRVPSAASKQMAGGSPRAGAGDSGSSEAGARDEAPGERRPSPASVPPGRNGGTKDAEECP</sequence>
<protein>
    <submittedName>
        <fullName evidence="2">Uncharacterized protein</fullName>
    </submittedName>
</protein>
<feature type="compositionally biased region" description="Basic and acidic residues" evidence="1">
    <location>
        <begin position="73"/>
        <end position="84"/>
    </location>
</feature>